<name>A0A3S4RCM1_MYCCI</name>
<evidence type="ECO:0000259" key="5">
    <source>
        <dbReference type="Pfam" id="PF00561"/>
    </source>
</evidence>
<dbReference type="EC" id="3.4.14.-" evidence="6"/>
<dbReference type="EMBL" id="LR134355">
    <property type="protein sequence ID" value="VEG47226.1"/>
    <property type="molecule type" value="Genomic_DNA"/>
</dbReference>
<evidence type="ECO:0000313" key="7">
    <source>
        <dbReference type="Proteomes" id="UP000282551"/>
    </source>
</evidence>
<dbReference type="InterPro" id="IPR029058">
    <property type="entry name" value="AB_hydrolase_fold"/>
</dbReference>
<organism evidence="6 7">
    <name type="scientific">Mycolicibacterium chitae</name>
    <name type="common">Mycobacterium chitae</name>
    <dbReference type="NCBI Taxonomy" id="1792"/>
    <lineage>
        <taxon>Bacteria</taxon>
        <taxon>Bacillati</taxon>
        <taxon>Actinomycetota</taxon>
        <taxon>Actinomycetes</taxon>
        <taxon>Mycobacteriales</taxon>
        <taxon>Mycobacteriaceae</taxon>
        <taxon>Mycolicibacterium</taxon>
    </lineage>
</organism>
<dbReference type="AlphaFoldDB" id="A0A3S4RCM1"/>
<evidence type="ECO:0000313" key="6">
    <source>
        <dbReference type="EMBL" id="VEG47226.1"/>
    </source>
</evidence>
<dbReference type="GO" id="GO:0016787">
    <property type="term" value="F:hydrolase activity"/>
    <property type="evidence" value="ECO:0007669"/>
    <property type="project" value="UniProtKB-KW"/>
</dbReference>
<gene>
    <name evidence="6" type="primary">tap_1</name>
    <name evidence="6" type="ORF">NCTC10485_01497</name>
</gene>
<proteinExistence type="inferred from homology"/>
<feature type="domain" description="AB hydrolase-1" evidence="5">
    <location>
        <begin position="109"/>
        <end position="488"/>
    </location>
</feature>
<dbReference type="OrthoDB" id="4447445at2"/>
<protein>
    <submittedName>
        <fullName evidence="6">Tripeptidyl-peptidase B</fullName>
        <ecNumber evidence="6">3.4.14.-</ecNumber>
    </submittedName>
</protein>
<evidence type="ECO:0000256" key="1">
    <source>
        <dbReference type="ARBA" id="ARBA00010088"/>
    </source>
</evidence>
<feature type="signal peptide" evidence="4">
    <location>
        <begin position="1"/>
        <end position="34"/>
    </location>
</feature>
<dbReference type="SUPFAM" id="SSF53474">
    <property type="entry name" value="alpha/beta-Hydrolases"/>
    <property type="match status" value="1"/>
</dbReference>
<keyword evidence="2 4" id="KW-0732">Signal</keyword>
<sequence length="519" mass="54680">MEPHARNRRLVKKAAGALTLGSAVLLTACTSAPASTPPGGLDRFYEQRIAWEPCEDYATTSIETAVFAAAPAAECGRLMVPLNYREPAGKTARLAVMRVPARGEAIGSLVINPGGPGGPGLFAAAATSLGHAKTPLTESFDLVGLDPRGVGKSEPAIDCFSDAEADEGNVLLSTQGTTVQWTEADTRAIVDRCAERSGGADVLAGVGTRDAARDVDVLRAVLGDEKLTFLGQSYGTRLGAVYAEQFPQNVRAMLLDGAIDPHQGTSERRIGAFAGFQRSFEEMAAFCVTQAVCPLGHDPDHATETFHQIVRPLYETPVPALNSELSYDEAIGGVISGLYTEAAWPRVIAGIAQLPQGRGDELLQLNYDFALRDAEGRWTNFTEALYAINCMDEERLSETEGDELRAAIFAAAPFMDPGVTLTGARDGCEHWPAEPTLGYPYATDIADLPATLVVSITGDPTTPHAGGINLAKTLGSALLTVEGEGHTIVTAGTNSCVNAIAADYLIHLELPPAGSSCQL</sequence>
<dbReference type="PANTHER" id="PTHR43248:SF29">
    <property type="entry name" value="TRIPEPTIDYL AMINOPEPTIDASE"/>
    <property type="match status" value="1"/>
</dbReference>
<evidence type="ECO:0000256" key="4">
    <source>
        <dbReference type="SAM" id="SignalP"/>
    </source>
</evidence>
<dbReference type="Gene3D" id="3.40.50.1820">
    <property type="entry name" value="alpha/beta hydrolase"/>
    <property type="match status" value="1"/>
</dbReference>
<dbReference type="PANTHER" id="PTHR43248">
    <property type="entry name" value="2-SUCCINYL-6-HYDROXY-2,4-CYCLOHEXADIENE-1-CARBOXYLATE SYNTHASE"/>
    <property type="match status" value="1"/>
</dbReference>
<dbReference type="RefSeq" id="WP_126333140.1">
    <property type="nucleotide sequence ID" value="NZ_AP022604.1"/>
</dbReference>
<dbReference type="InterPro" id="IPR000073">
    <property type="entry name" value="AB_hydrolase_1"/>
</dbReference>
<dbReference type="Pfam" id="PF00561">
    <property type="entry name" value="Abhydrolase_1"/>
    <property type="match status" value="1"/>
</dbReference>
<dbReference type="Proteomes" id="UP000282551">
    <property type="component" value="Chromosome"/>
</dbReference>
<evidence type="ECO:0000256" key="2">
    <source>
        <dbReference type="ARBA" id="ARBA00022729"/>
    </source>
</evidence>
<keyword evidence="7" id="KW-1185">Reference proteome</keyword>
<evidence type="ECO:0000256" key="3">
    <source>
        <dbReference type="ARBA" id="ARBA00022801"/>
    </source>
</evidence>
<dbReference type="InterPro" id="IPR051601">
    <property type="entry name" value="Serine_prot/Carboxylest_S33"/>
</dbReference>
<keyword evidence="3 6" id="KW-0378">Hydrolase</keyword>
<accession>A0A3S4RCM1</accession>
<comment type="similarity">
    <text evidence="1">Belongs to the peptidase S33 family.</text>
</comment>
<reference evidence="6 7" key="1">
    <citation type="submission" date="2018-12" db="EMBL/GenBank/DDBJ databases">
        <authorList>
            <consortium name="Pathogen Informatics"/>
        </authorList>
    </citation>
    <scope>NUCLEOTIDE SEQUENCE [LARGE SCALE GENOMIC DNA]</scope>
    <source>
        <strain evidence="6 7">NCTC10485</strain>
    </source>
</reference>
<dbReference type="PROSITE" id="PS51257">
    <property type="entry name" value="PROKAR_LIPOPROTEIN"/>
    <property type="match status" value="1"/>
</dbReference>
<feature type="chain" id="PRO_5018789517" evidence="4">
    <location>
        <begin position="35"/>
        <end position="519"/>
    </location>
</feature>